<feature type="transmembrane region" description="Helical" evidence="9">
    <location>
        <begin position="477"/>
        <end position="502"/>
    </location>
</feature>
<comment type="subunit">
    <text evidence="9">The system is composed of three essential subunits: KdpA, KdpB and KdpC.</text>
</comment>
<evidence type="ECO:0000256" key="4">
    <source>
        <dbReference type="ARBA" id="ARBA00022692"/>
    </source>
</evidence>
<evidence type="ECO:0000256" key="2">
    <source>
        <dbReference type="ARBA" id="ARBA00022475"/>
    </source>
</evidence>
<name>A0A4Q1C9A0_9BACT</name>
<comment type="subcellular location">
    <subcellularLocation>
        <location evidence="9">Cell membrane</location>
        <topology evidence="9">Multi-pass membrane protein</topology>
    </subcellularLocation>
</comment>
<organism evidence="10 11">
    <name type="scientific">Oleiharenicola lentus</name>
    <dbReference type="NCBI Taxonomy" id="2508720"/>
    <lineage>
        <taxon>Bacteria</taxon>
        <taxon>Pseudomonadati</taxon>
        <taxon>Verrucomicrobiota</taxon>
        <taxon>Opitutia</taxon>
        <taxon>Opitutales</taxon>
        <taxon>Opitutaceae</taxon>
        <taxon>Oleiharenicola</taxon>
    </lineage>
</organism>
<feature type="transmembrane region" description="Helical" evidence="9">
    <location>
        <begin position="285"/>
        <end position="304"/>
    </location>
</feature>
<feature type="transmembrane region" description="Helical" evidence="9">
    <location>
        <begin position="177"/>
        <end position="195"/>
    </location>
</feature>
<dbReference type="PANTHER" id="PTHR30607">
    <property type="entry name" value="POTASSIUM-TRANSPORTING ATPASE A CHAIN"/>
    <property type="match status" value="1"/>
</dbReference>
<evidence type="ECO:0000256" key="1">
    <source>
        <dbReference type="ARBA" id="ARBA00022448"/>
    </source>
</evidence>
<dbReference type="Pfam" id="PF03814">
    <property type="entry name" value="KdpA"/>
    <property type="match status" value="1"/>
</dbReference>
<dbReference type="PIRSF" id="PIRSF001294">
    <property type="entry name" value="K_ATPaseA"/>
    <property type="match status" value="1"/>
</dbReference>
<dbReference type="NCBIfam" id="TIGR00680">
    <property type="entry name" value="kdpA"/>
    <property type="match status" value="1"/>
</dbReference>
<dbReference type="PANTHER" id="PTHR30607:SF2">
    <property type="entry name" value="POTASSIUM-TRANSPORTING ATPASE POTASSIUM-BINDING SUBUNIT"/>
    <property type="match status" value="1"/>
</dbReference>
<dbReference type="RefSeq" id="WP_129046952.1">
    <property type="nucleotide sequence ID" value="NZ_SDHX01000001.1"/>
</dbReference>
<keyword evidence="7 9" id="KW-0406">Ion transport</keyword>
<evidence type="ECO:0000313" key="10">
    <source>
        <dbReference type="EMBL" id="RXK55587.1"/>
    </source>
</evidence>
<dbReference type="Proteomes" id="UP000290218">
    <property type="component" value="Unassembled WGS sequence"/>
</dbReference>
<evidence type="ECO:0000256" key="8">
    <source>
        <dbReference type="ARBA" id="ARBA00023136"/>
    </source>
</evidence>
<keyword evidence="1 9" id="KW-0813">Transport</keyword>
<evidence type="ECO:0000256" key="6">
    <source>
        <dbReference type="ARBA" id="ARBA00022989"/>
    </source>
</evidence>
<evidence type="ECO:0000256" key="7">
    <source>
        <dbReference type="ARBA" id="ARBA00023065"/>
    </source>
</evidence>
<keyword evidence="11" id="KW-1185">Reference proteome</keyword>
<evidence type="ECO:0000256" key="9">
    <source>
        <dbReference type="HAMAP-Rule" id="MF_00275"/>
    </source>
</evidence>
<feature type="transmembrane region" description="Helical" evidence="9">
    <location>
        <begin position="137"/>
        <end position="156"/>
    </location>
</feature>
<dbReference type="OrthoDB" id="9763796at2"/>
<keyword evidence="2 9" id="KW-1003">Cell membrane</keyword>
<dbReference type="GO" id="GO:0016787">
    <property type="term" value="F:hydrolase activity"/>
    <property type="evidence" value="ECO:0007669"/>
    <property type="project" value="UniProtKB-KW"/>
</dbReference>
<proteinExistence type="inferred from homology"/>
<reference evidence="10 11" key="1">
    <citation type="submission" date="2019-01" db="EMBL/GenBank/DDBJ databases">
        <title>Lacunisphaera sp. strain TWA-58.</title>
        <authorList>
            <person name="Chen W.-M."/>
        </authorList>
    </citation>
    <scope>NUCLEOTIDE SEQUENCE [LARGE SCALE GENOMIC DNA]</scope>
    <source>
        <strain evidence="10 11">TWA-58</strain>
    </source>
</reference>
<dbReference type="GO" id="GO:0030955">
    <property type="term" value="F:potassium ion binding"/>
    <property type="evidence" value="ECO:0007669"/>
    <property type="project" value="UniProtKB-UniRule"/>
</dbReference>
<keyword evidence="4 9" id="KW-0812">Transmembrane</keyword>
<dbReference type="GO" id="GO:0005886">
    <property type="term" value="C:plasma membrane"/>
    <property type="evidence" value="ECO:0007669"/>
    <property type="project" value="UniProtKB-SubCell"/>
</dbReference>
<keyword evidence="5 9" id="KW-0630">Potassium</keyword>
<protein>
    <recommendedName>
        <fullName evidence="9">Potassium-transporting ATPase potassium-binding subunit</fullName>
    </recommendedName>
    <alternativeName>
        <fullName evidence="9">ATP phosphohydrolase [potassium-transporting] A chain</fullName>
    </alternativeName>
    <alternativeName>
        <fullName evidence="9">Potassium-binding and translocating subunit A</fullName>
    </alternativeName>
    <alternativeName>
        <fullName evidence="9">Potassium-translocating ATPase A chain</fullName>
    </alternativeName>
</protein>
<accession>A0A4Q1C9A0</accession>
<feature type="transmembrane region" description="Helical" evidence="9">
    <location>
        <begin position="257"/>
        <end position="278"/>
    </location>
</feature>
<keyword evidence="10" id="KW-0378">Hydrolase</keyword>
<feature type="transmembrane region" description="Helical" evidence="9">
    <location>
        <begin position="414"/>
        <end position="434"/>
    </location>
</feature>
<feature type="transmembrane region" description="Helical" evidence="9">
    <location>
        <begin position="6"/>
        <end position="31"/>
    </location>
</feature>
<comment type="caution">
    <text evidence="10">The sequence shown here is derived from an EMBL/GenBank/DDBJ whole genome shotgun (WGS) entry which is preliminary data.</text>
</comment>
<comment type="function">
    <text evidence="9">Part of the high-affinity ATP-driven potassium transport (or Kdp) system, which catalyzes the hydrolysis of ATP coupled with the electrogenic transport of potassium into the cytoplasm. This subunit binds the extracellular potassium ions and delivers the ions to the membrane domain of KdpB through an intramembrane tunnel.</text>
</comment>
<feature type="transmembrane region" description="Helical" evidence="9">
    <location>
        <begin position="66"/>
        <end position="87"/>
    </location>
</feature>
<feature type="transmembrane region" description="Helical" evidence="9">
    <location>
        <begin position="523"/>
        <end position="543"/>
    </location>
</feature>
<sequence length="561" mass="57992">MNSADFTYLALYLVALLAVTVPLGRWVAAVLRGEPLPGLRWCTPLERSLYRLAGVDAQADMTWRSYAVALVIFNLLGGAVILALQLAQARLPLNPQNFGPVPLGVAVNTAVSFLTNTNWQAYSGEASLSYLTQMAGLGVQNFLSAATGLAVMAALARGLSRKAAAGLGNFWTDVVRSTIYVLLPLSFVLAVVLVSEGVVQSFAAYPFATTLAGQEQVIPLGPAASQVAIKQLGTNGGGFFGLNSAHPFENPTPLSNFLQMLALLALPAACVYAYGLLVGARRHAWVVYGVMTAFFVGALGLSLWSEYAAPGSAALALEGKEVRFGITPSVLWANATTAASNGSVNAMHSSLSPLAGGLALFNMLLGEIIFGGVGSGLYGMVMLIVLTVFLAGLMVGRTPEYLGKKIEAFEVRMAALAVLLPCAGVLLGCAVSFATEAGRAAVGNAGPHALTEILYAWGSMTNNNGSAFGSLTASGDLYTWGGALAMVLGRFGVIIPVLALAGGLAAKKTVPASSGTFPTDGPLFAVLLAGVMLIVAALTYFPALTLGPVLEHLLLAAGRTF</sequence>
<gene>
    <name evidence="9 10" type="primary">kdpA</name>
    <name evidence="10" type="ORF">ESB00_06770</name>
</gene>
<dbReference type="AlphaFoldDB" id="A0A4Q1C9A0"/>
<keyword evidence="6 9" id="KW-1133">Transmembrane helix</keyword>
<feature type="transmembrane region" description="Helical" evidence="9">
    <location>
        <begin position="368"/>
        <end position="393"/>
    </location>
</feature>
<evidence type="ECO:0000256" key="3">
    <source>
        <dbReference type="ARBA" id="ARBA00022538"/>
    </source>
</evidence>
<keyword evidence="3 9" id="KW-0633">Potassium transport</keyword>
<dbReference type="GO" id="GO:0008556">
    <property type="term" value="F:P-type potassium transmembrane transporter activity"/>
    <property type="evidence" value="ECO:0007669"/>
    <property type="project" value="InterPro"/>
</dbReference>
<evidence type="ECO:0000256" key="5">
    <source>
        <dbReference type="ARBA" id="ARBA00022958"/>
    </source>
</evidence>
<dbReference type="InterPro" id="IPR004623">
    <property type="entry name" value="KdpA"/>
</dbReference>
<comment type="similarity">
    <text evidence="9">Belongs to the KdpA family.</text>
</comment>
<dbReference type="EMBL" id="SDHX01000001">
    <property type="protein sequence ID" value="RXK55587.1"/>
    <property type="molecule type" value="Genomic_DNA"/>
</dbReference>
<keyword evidence="8 9" id="KW-0472">Membrane</keyword>
<dbReference type="HAMAP" id="MF_00275">
    <property type="entry name" value="KdpA"/>
    <property type="match status" value="1"/>
</dbReference>
<evidence type="ECO:0000313" key="11">
    <source>
        <dbReference type="Proteomes" id="UP000290218"/>
    </source>
</evidence>